<protein>
    <recommendedName>
        <fullName evidence="2">Guanylate-binding protein N-terminal domain-containing protein</fullName>
    </recommendedName>
</protein>
<proteinExistence type="predicted"/>
<dbReference type="Proteomes" id="UP001385951">
    <property type="component" value="Unassembled WGS sequence"/>
</dbReference>
<feature type="compositionally biased region" description="Low complexity" evidence="1">
    <location>
        <begin position="39"/>
        <end position="54"/>
    </location>
</feature>
<feature type="compositionally biased region" description="Polar residues" evidence="1">
    <location>
        <begin position="94"/>
        <end position="106"/>
    </location>
</feature>
<feature type="compositionally biased region" description="Polar residues" evidence="1">
    <location>
        <begin position="114"/>
        <end position="123"/>
    </location>
</feature>
<feature type="region of interest" description="Disordered" evidence="1">
    <location>
        <begin position="1"/>
        <end position="123"/>
    </location>
</feature>
<sequence length="1948" mass="217787">MDKSTSRPPDKKPNRWRSVKSILSVARGSKPLSNPAQDTGPSQSTSSSSITAVSNGEKSPPRKKSKPFLRGTSKSSSGVPSGNHSGIGKGALNTHPSKTPNNQDVTMSMPAGTVQDTNSSTGPARTETYHNEPIDVDSVAQVNLVPPVSGTNVFTTNLVTSLPEAMDIDQPTTNAASMSDAAAGRQAGGDHELKINQPPPQAFDLAKSIKGMYRILDLVTEQGSGGLVDKIIISQESLGRFINGALPGAYASMTKVDFQALDQLSIKPLGIYGSQREIVKFLLDIESIDEQVADTLRGDGSNQAGTGLRSGLYILGPRNSVLYVVYWPEPTTWNDDAISSVQRNRVTFMRYLTKICDQVIALVSDEDAQKIVDDHDEDEDRLFTFQVAKTNEQEENVSMRQGFSLKLPKASISKDPEGDSIDPSVFVSSLVAGETVIGYMEAQYVPPREYKRPHRDTYTSGRLDHLLSKGSFVLSESLSEDALQILLRKRLGESRSPEARKALVQSREASKKVFQDILKEREDEEKARLEQEKPLLLLTLRYAISKAALAKFSAFAQETFYELSPEQTEDNLQRAYMPPFTLAHVLNMGAIGYLDHLVVIYPDIKGRLATASSDRSLLKIARKPSNTYIDKKGGIVLAKRLLKEVPDISHEQKQELVKKIFEEDKPKSLFSHVASYVAPASDQPFTQSQRREAKTEASKIDDSDFLSQLEQLVIDFPVLADVATDTIKQAQEYFKELLDKKVDYVAPLTEHEQLEGFKRQVKAQIEIDQRRQEEESRRKFLVEVQKAYHDDNTTGGVLVVEDVRVNSSRVSGYWSSEESYILIGNSEEHTAAALKYQIRPFRLTEDDKHLLQMKSDYVPTPKLPSVSVFSFHIPATHRLLYVQLLQEDRCLLVVECQREVWIYLERPDTIDAALRSTQNSSFKKKLHREKIGNDFLLAFDESKRMLAVCATDMSSLNVFVFDETFHSLQALGSQVDLRSWYPDNLTLLTHTVFLCGASEELVLVDNHGHMRVYSLTTQQFRPGSIQLSSIPKSIHSSPDGSCLFTADVIDDTVHLRAYHWSNFGDTSGIDLELLDFPQGSGLMTSIGGRSKVHFVGIDVNESRCTSFVLDISRRVTEFTFQERGQRMSKERFSNSTVCNCLIDCHSDVWTRFPVVPAVRRTTANTVTEDNPRSIIFVSPLEPNLFQSHFSDLVANFERITRKPTEKELSSIVIIGITYEAFKASGNINVSTHKCGEWLVNLLCLIPIHIAVTKDNRFVPLKDGILSMDLERQLLGATVEHIVNSLSFGWYESIFQSYQASKPVRVVSSMGEQSVGKSFALNHLVDTSFAGSAMRTTEGVWMSVTPTDDSLIVALDFEGVHSIERSAQEDSLLVLFNTAMSNLVLFRNNFALSRDITGLFQSFQSSSTVLDPSANPTLFKSTLVIIIKDVVDSDKKEITKEFSLKFQKIVELEQGSNFITKLHNGSLAIVPWPVIESRQFYTLFPKLKAMLDKQPVTHPKGGIFLQTMKTLMAKLKVNDWGALDQNLSSHRAQQLMALLPRALMYGCTELEPEPEPLRDFDSGVTVDKPDSSARFYLVDTNAQAQPDQQGRSLASLVTTWDGLGRRFELNDRDWIEELGRFLDDLVDRRIDHVQEWLLVNTIRFNEAPQFQDVRRLFDTLVISLRSNIRICALQCAACQLLCLHPKHHEGDHNCQTDHQCTKSCQYVDYHVDGEESCGLPAGHQGTHICDISVHLCGQTCHLQDKGGCLGYCSKPVDHIDEEHTCPASHECGEPCSLMNIKLPGGQDFSCPEHCRKPSHEHHDMHLCETRSCPIRCQLCKRLCASPDHLHALDPDAVHLCGQDHQCSALCQSKGICQIETTPQSIEATFTGRHETFQYTKVRYVFDSGCNIIMYWISSIHKPRVVYHVLSRSLQASWNIMVIMCIVSIKMCSISASHVVKTAGTSAPYP</sequence>
<evidence type="ECO:0000259" key="2">
    <source>
        <dbReference type="Pfam" id="PF02263"/>
    </source>
</evidence>
<dbReference type="GO" id="GO:0005525">
    <property type="term" value="F:GTP binding"/>
    <property type="evidence" value="ECO:0007669"/>
    <property type="project" value="InterPro"/>
</dbReference>
<dbReference type="PANTHER" id="PTHR22796:SF1">
    <property type="entry name" value="VWFA DOMAIN-CONTAINING PROTEIN"/>
    <property type="match status" value="1"/>
</dbReference>
<feature type="domain" description="Guanylate-binding protein N-terminal" evidence="2">
    <location>
        <begin position="1298"/>
        <end position="1374"/>
    </location>
</feature>
<comment type="caution">
    <text evidence="3">The sequence shown here is derived from an EMBL/GenBank/DDBJ whole genome shotgun (WGS) entry which is preliminary data.</text>
</comment>
<dbReference type="EMBL" id="JASBNA010000101">
    <property type="protein sequence ID" value="KAK7676901.1"/>
    <property type="molecule type" value="Genomic_DNA"/>
</dbReference>
<accession>A0AAW0F9N3</accession>
<dbReference type="InterPro" id="IPR015894">
    <property type="entry name" value="Guanylate-bd_N"/>
</dbReference>
<evidence type="ECO:0000313" key="3">
    <source>
        <dbReference type="EMBL" id="KAK7676901.1"/>
    </source>
</evidence>
<feature type="compositionally biased region" description="Basic and acidic residues" evidence="1">
    <location>
        <begin position="1"/>
        <end position="13"/>
    </location>
</feature>
<feature type="compositionally biased region" description="Polar residues" evidence="1">
    <location>
        <begin position="72"/>
        <end position="84"/>
    </location>
</feature>
<name>A0AAW0F9N3_9APHY</name>
<dbReference type="GO" id="GO:0003924">
    <property type="term" value="F:GTPase activity"/>
    <property type="evidence" value="ECO:0007669"/>
    <property type="project" value="InterPro"/>
</dbReference>
<dbReference type="InterPro" id="IPR027417">
    <property type="entry name" value="P-loop_NTPase"/>
</dbReference>
<evidence type="ECO:0000313" key="4">
    <source>
        <dbReference type="Proteomes" id="UP001385951"/>
    </source>
</evidence>
<dbReference type="Gene3D" id="3.40.50.300">
    <property type="entry name" value="P-loop containing nucleotide triphosphate hydrolases"/>
    <property type="match status" value="1"/>
</dbReference>
<evidence type="ECO:0000256" key="1">
    <source>
        <dbReference type="SAM" id="MobiDB-lite"/>
    </source>
</evidence>
<dbReference type="PANTHER" id="PTHR22796">
    <property type="entry name" value="URG4-RELATED"/>
    <property type="match status" value="1"/>
</dbReference>
<reference evidence="3 4" key="1">
    <citation type="submission" date="2022-09" db="EMBL/GenBank/DDBJ databases">
        <authorList>
            <person name="Palmer J.M."/>
        </authorList>
    </citation>
    <scope>NUCLEOTIDE SEQUENCE [LARGE SCALE GENOMIC DNA]</scope>
    <source>
        <strain evidence="3 4">DSM 7382</strain>
    </source>
</reference>
<feature type="region of interest" description="Disordered" evidence="1">
    <location>
        <begin position="174"/>
        <end position="199"/>
    </location>
</feature>
<dbReference type="SUPFAM" id="SSF52540">
    <property type="entry name" value="P-loop containing nucleoside triphosphate hydrolases"/>
    <property type="match status" value="1"/>
</dbReference>
<keyword evidence="4" id="KW-1185">Reference proteome</keyword>
<gene>
    <name evidence="3" type="ORF">QCA50_020157</name>
</gene>
<dbReference type="Pfam" id="PF02263">
    <property type="entry name" value="GBP"/>
    <property type="match status" value="1"/>
</dbReference>
<organism evidence="3 4">
    <name type="scientific">Cerrena zonata</name>
    <dbReference type="NCBI Taxonomy" id="2478898"/>
    <lineage>
        <taxon>Eukaryota</taxon>
        <taxon>Fungi</taxon>
        <taxon>Dikarya</taxon>
        <taxon>Basidiomycota</taxon>
        <taxon>Agaricomycotina</taxon>
        <taxon>Agaricomycetes</taxon>
        <taxon>Polyporales</taxon>
        <taxon>Cerrenaceae</taxon>
        <taxon>Cerrena</taxon>
    </lineage>
</organism>